<gene>
    <name evidence="2" type="ORF">PACLA_8A032680</name>
</gene>
<keyword evidence="3" id="KW-1185">Reference proteome</keyword>
<evidence type="ECO:0000313" key="3">
    <source>
        <dbReference type="Proteomes" id="UP001152795"/>
    </source>
</evidence>
<dbReference type="EMBL" id="CACRXK020007311">
    <property type="protein sequence ID" value="CAB4011912.1"/>
    <property type="molecule type" value="Genomic_DNA"/>
</dbReference>
<dbReference type="AlphaFoldDB" id="A0A6S7J383"/>
<organism evidence="2 3">
    <name type="scientific">Paramuricea clavata</name>
    <name type="common">Red gorgonian</name>
    <name type="synonym">Violescent sea-whip</name>
    <dbReference type="NCBI Taxonomy" id="317549"/>
    <lineage>
        <taxon>Eukaryota</taxon>
        <taxon>Metazoa</taxon>
        <taxon>Cnidaria</taxon>
        <taxon>Anthozoa</taxon>
        <taxon>Octocorallia</taxon>
        <taxon>Malacalcyonacea</taxon>
        <taxon>Plexauridae</taxon>
        <taxon>Paramuricea</taxon>
    </lineage>
</organism>
<comment type="caution">
    <text evidence="2">The sequence shown here is derived from an EMBL/GenBank/DDBJ whole genome shotgun (WGS) entry which is preliminary data.</text>
</comment>
<feature type="non-terminal residue" evidence="2">
    <location>
        <position position="1"/>
    </location>
</feature>
<protein>
    <submittedName>
        <fullName evidence="2">Zinc finger MYM-type 3</fullName>
    </submittedName>
</protein>
<dbReference type="Gene3D" id="1.10.443.10">
    <property type="entry name" value="Intergrase catalytic core"/>
    <property type="match status" value="1"/>
</dbReference>
<feature type="domain" description="Tyr recombinase" evidence="1">
    <location>
        <begin position="123"/>
        <end position="190"/>
    </location>
</feature>
<dbReference type="GO" id="GO:0015074">
    <property type="term" value="P:DNA integration"/>
    <property type="evidence" value="ECO:0007669"/>
    <property type="project" value="InterPro"/>
</dbReference>
<dbReference type="GO" id="GO:0006310">
    <property type="term" value="P:DNA recombination"/>
    <property type="evidence" value="ECO:0007669"/>
    <property type="project" value="InterPro"/>
</dbReference>
<dbReference type="InterPro" id="IPR002104">
    <property type="entry name" value="Integrase_catalytic"/>
</dbReference>
<dbReference type="OrthoDB" id="2434995at2759"/>
<dbReference type="GO" id="GO:0003677">
    <property type="term" value="F:DNA binding"/>
    <property type="evidence" value="ECO:0007669"/>
    <property type="project" value="InterPro"/>
</dbReference>
<dbReference type="CDD" id="cd00397">
    <property type="entry name" value="DNA_BRE_C"/>
    <property type="match status" value="1"/>
</dbReference>
<dbReference type="SUPFAM" id="SSF56349">
    <property type="entry name" value="DNA breaking-rejoining enzymes"/>
    <property type="match status" value="1"/>
</dbReference>
<reference evidence="2" key="1">
    <citation type="submission" date="2020-04" db="EMBL/GenBank/DDBJ databases">
        <authorList>
            <person name="Alioto T."/>
            <person name="Alioto T."/>
            <person name="Gomez Garrido J."/>
        </authorList>
    </citation>
    <scope>NUCLEOTIDE SEQUENCE</scope>
    <source>
        <strain evidence="2">A484AB</strain>
    </source>
</reference>
<dbReference type="InterPro" id="IPR052787">
    <property type="entry name" value="MAVS"/>
</dbReference>
<name>A0A6S7J383_PARCT</name>
<evidence type="ECO:0000259" key="1">
    <source>
        <dbReference type="Pfam" id="PF00589"/>
    </source>
</evidence>
<dbReference type="Pfam" id="PF00589">
    <property type="entry name" value="Phage_integrase"/>
    <property type="match status" value="1"/>
</dbReference>
<sequence length="248" mass="28353">MSDILKVPEEELNYWLAKFVVEAALNIFDDPMFKHFQDTLDGEMKRLTSLGVGSNVRQAQAFSEEQEELFWKSNLLGSDSPVTLLNTMMYVERCPSEAIIKDVFYVTPKRKCLDSDKVWFALNPVGHNTLGNTVKHLCEKAGIEGHYTNHSLRATTATRGLEKGIAEKYLMERTGHRDVRSLQRYQRPNVQQKIEISRAFDLSLSHEETNLDYAEVSNIKNVIDCSKKEVEIDTLNTKDKCDDKCLEG</sequence>
<dbReference type="InterPro" id="IPR011010">
    <property type="entry name" value="DNA_brk_join_enz"/>
</dbReference>
<evidence type="ECO:0000313" key="2">
    <source>
        <dbReference type="EMBL" id="CAB4011912.1"/>
    </source>
</evidence>
<dbReference type="InterPro" id="IPR013762">
    <property type="entry name" value="Integrase-like_cat_sf"/>
</dbReference>
<dbReference type="PANTHER" id="PTHR21446">
    <property type="entry name" value="DUF3504 DOMAIN-CONTAINING PROTEIN"/>
    <property type="match status" value="1"/>
</dbReference>
<accession>A0A6S7J383</accession>
<proteinExistence type="predicted"/>
<dbReference type="Proteomes" id="UP001152795">
    <property type="component" value="Unassembled WGS sequence"/>
</dbReference>
<dbReference type="PANTHER" id="PTHR21446:SF12">
    <property type="entry name" value="POTASSIUM CHANNEL TETRAMERIZATION DOMAIN CONTAINING 1"/>
    <property type="match status" value="1"/>
</dbReference>